<keyword evidence="3" id="KW-1185">Reference proteome</keyword>
<evidence type="ECO:0000256" key="1">
    <source>
        <dbReference type="SAM" id="MobiDB-lite"/>
    </source>
</evidence>
<feature type="compositionally biased region" description="Basic residues" evidence="1">
    <location>
        <begin position="245"/>
        <end position="257"/>
    </location>
</feature>
<feature type="compositionally biased region" description="Low complexity" evidence="1">
    <location>
        <begin position="102"/>
        <end position="117"/>
    </location>
</feature>
<feature type="region of interest" description="Disordered" evidence="1">
    <location>
        <begin position="62"/>
        <end position="117"/>
    </location>
</feature>
<comment type="caution">
    <text evidence="2">The sequence shown here is derived from an EMBL/GenBank/DDBJ whole genome shotgun (WGS) entry which is preliminary data.</text>
</comment>
<dbReference type="EMBL" id="SWKV01000139">
    <property type="protein sequence ID" value="KAF3031525.1"/>
    <property type="molecule type" value="Genomic_DNA"/>
</dbReference>
<protein>
    <submittedName>
        <fullName evidence="2">Uncharacterized protein</fullName>
    </submittedName>
</protein>
<feature type="region of interest" description="Disordered" evidence="1">
    <location>
        <begin position="220"/>
        <end position="264"/>
    </location>
</feature>
<feature type="region of interest" description="Disordered" evidence="1">
    <location>
        <begin position="131"/>
        <end position="157"/>
    </location>
</feature>
<dbReference type="AlphaFoldDB" id="A0A9P5BVS3"/>
<accession>A0A9P5BVS3</accession>
<evidence type="ECO:0000313" key="2">
    <source>
        <dbReference type="EMBL" id="KAF3031525.1"/>
    </source>
</evidence>
<dbReference type="Proteomes" id="UP000758155">
    <property type="component" value="Unassembled WGS sequence"/>
</dbReference>
<evidence type="ECO:0000313" key="3">
    <source>
        <dbReference type="Proteomes" id="UP000758155"/>
    </source>
</evidence>
<name>A0A9P5BVS3_9PLEO</name>
<sequence length="501" mass="53871">MPGPYDIDPRQSNAPAGYVGLRGGQGHPGMYLGAEEVGVHGMMPYAAVYPGVYPQGPNISHSSVPPQYASHESMPGYAHGMGGARNGDLCAPHPTRPPPPSTTSSSSGSKSRSRPLPSAIQAAIDEAIQKSAEAADKSGDPLGRSKTSPATVTKDISSDGWGDGIDTCICTKNCKDCKGERAVKWYEGTAKIGGEEIPVRAKLNTRYVLKDDIGKDCGDHTRCKKKVSSGSSSSSSSSNSETSKSKKNKKRSKKKTKKPESIDALDDLQAELERMKQAAAMKQGGPYGPSPFTGYSPGTIEGYDPEMMKRMIGLRDTYGIGRMAGMDPTGKMQGIYDPMTTRNPRLPRMPPKPGMQMRSQNDGFMGVHKSMGGASPLNPYARPSVVRSKGKNPDSMPPRRRPRFGLRRDPNSDSEPSTSNRSRDGKKRGPLGGRTCALELDDTDVSLDQKRRSAMRGFCSDRGGEPAMCNLPKPSDGEKNGSTSQRDGWLRTNPSVRRGDR</sequence>
<dbReference type="OrthoDB" id="3801350at2759"/>
<feature type="compositionally biased region" description="Low complexity" evidence="1">
    <location>
        <begin position="228"/>
        <end position="242"/>
    </location>
</feature>
<feature type="region of interest" description="Disordered" evidence="1">
    <location>
        <begin position="329"/>
        <end position="501"/>
    </location>
</feature>
<proteinExistence type="predicted"/>
<gene>
    <name evidence="2" type="ORF">E8E12_001400</name>
</gene>
<feature type="region of interest" description="Disordered" evidence="1">
    <location>
        <begin position="1"/>
        <end position="21"/>
    </location>
</feature>
<reference evidence="2" key="1">
    <citation type="submission" date="2019-04" db="EMBL/GenBank/DDBJ databases">
        <title>Sequencing of skin fungus with MAO and IRED activity.</title>
        <authorList>
            <person name="Marsaioli A.J."/>
            <person name="Bonatto J.M.C."/>
            <person name="Reis Junior O."/>
        </authorList>
    </citation>
    <scope>NUCLEOTIDE SEQUENCE</scope>
    <source>
        <strain evidence="2">28M1</strain>
    </source>
</reference>
<organism evidence="2 3">
    <name type="scientific">Didymella heteroderae</name>
    <dbReference type="NCBI Taxonomy" id="1769908"/>
    <lineage>
        <taxon>Eukaryota</taxon>
        <taxon>Fungi</taxon>
        <taxon>Dikarya</taxon>
        <taxon>Ascomycota</taxon>
        <taxon>Pezizomycotina</taxon>
        <taxon>Dothideomycetes</taxon>
        <taxon>Pleosporomycetidae</taxon>
        <taxon>Pleosporales</taxon>
        <taxon>Pleosporineae</taxon>
        <taxon>Didymellaceae</taxon>
        <taxon>Didymella</taxon>
    </lineage>
</organism>